<dbReference type="PANTHER" id="PTHR16165:SF5">
    <property type="entry name" value="NXPE FAMILY MEMBER 3"/>
    <property type="match status" value="1"/>
</dbReference>
<feature type="transmembrane region" description="Helical" evidence="1">
    <location>
        <begin position="7"/>
        <end position="24"/>
    </location>
</feature>
<feature type="domain" description="NXPE C-terminal" evidence="2">
    <location>
        <begin position="379"/>
        <end position="604"/>
    </location>
</feature>
<keyword evidence="1" id="KW-0812">Transmembrane</keyword>
<sequence>MMVSIKRYVYTLTVMAGFYVLYYLNIDNRDVLNILNNVQILSSIWPETPVSIPLQDFIFKAEINQSISLTKGCTGCPIICPNSFKNKSGCRGDDCLCFKSNPVLNFHTWFNNTIISKEELLPFEMMTLKDKSVKDPLRLPNKERSYAKVMILTEGGYKVGEDILVKLEVYNGYGDSVKRGGDDVRVRMVEINKQLTIAGRVKDYNNGTYIITIPTLWNGTNNVIIYMPYFREERVTYLTWTRQFNALFYYKAKFRKGSEVQVTLCSSRPNLPEYDVICNMTYENGDDKWYCGAPPSRNLSCRDVISIGDYHFIDVAIANGQQYLRRRGNTFRLFKELKVEVKGEEDTRRHLLPICKRLSRSKTWDTSLPTGYASKGKYFPMYCQINKTDEDIKTCLINTTVIFTGDSTTRHWFIRLRKFIECKQTVGTSDFYRWTRDAECENQNINLKIQWRPHNLPITSVEKLSNEIRFRVKSIALLLDDIPTEGKYIFVIHLFAHFSRHHYYVIRERLRHIAVSLRHALDRNENLFVAVKGPHMYSTDWMPAVNDYTGPFVERVLMNELVEFRNRVAYLDFWDMSSAYGNVDIHPTEPMQWNMLRLLFGYACP</sequence>
<evidence type="ECO:0000256" key="1">
    <source>
        <dbReference type="SAM" id="Phobius"/>
    </source>
</evidence>
<evidence type="ECO:0000259" key="2">
    <source>
        <dbReference type="Pfam" id="PF24536"/>
    </source>
</evidence>
<keyword evidence="1" id="KW-0472">Membrane</keyword>
<keyword evidence="4" id="KW-1185">Reference proteome</keyword>
<dbReference type="EMBL" id="JAZGQO010000008">
    <property type="protein sequence ID" value="KAK6179873.1"/>
    <property type="molecule type" value="Genomic_DNA"/>
</dbReference>
<comment type="caution">
    <text evidence="3">The sequence shown here is derived from an EMBL/GenBank/DDBJ whole genome shotgun (WGS) entry which is preliminary data.</text>
</comment>
<organism evidence="3 4">
    <name type="scientific">Patella caerulea</name>
    <name type="common">Rayed Mediterranean limpet</name>
    <dbReference type="NCBI Taxonomy" id="87958"/>
    <lineage>
        <taxon>Eukaryota</taxon>
        <taxon>Metazoa</taxon>
        <taxon>Spiralia</taxon>
        <taxon>Lophotrochozoa</taxon>
        <taxon>Mollusca</taxon>
        <taxon>Gastropoda</taxon>
        <taxon>Patellogastropoda</taxon>
        <taxon>Patelloidea</taxon>
        <taxon>Patellidae</taxon>
        <taxon>Patella</taxon>
    </lineage>
</organism>
<dbReference type="PANTHER" id="PTHR16165">
    <property type="entry name" value="NXPE FAMILY MEMBER"/>
    <property type="match status" value="1"/>
</dbReference>
<dbReference type="Proteomes" id="UP001347796">
    <property type="component" value="Unassembled WGS sequence"/>
</dbReference>
<dbReference type="AlphaFoldDB" id="A0AAN8JTS8"/>
<name>A0AAN8JTS8_PATCE</name>
<dbReference type="Pfam" id="PF24536">
    <property type="entry name" value="NXPE4_C"/>
    <property type="match status" value="1"/>
</dbReference>
<reference evidence="3 4" key="1">
    <citation type="submission" date="2024-01" db="EMBL/GenBank/DDBJ databases">
        <title>The genome of the rayed Mediterranean limpet Patella caerulea (Linnaeus, 1758).</title>
        <authorList>
            <person name="Anh-Thu Weber A."/>
            <person name="Halstead-Nussloch G."/>
        </authorList>
    </citation>
    <scope>NUCLEOTIDE SEQUENCE [LARGE SCALE GENOMIC DNA]</scope>
    <source>
        <strain evidence="3">AATW-2023a</strain>
        <tissue evidence="3">Whole specimen</tissue>
    </source>
</reference>
<proteinExistence type="predicted"/>
<evidence type="ECO:0000313" key="3">
    <source>
        <dbReference type="EMBL" id="KAK6179873.1"/>
    </source>
</evidence>
<accession>A0AAN8JTS8</accession>
<gene>
    <name evidence="3" type="ORF">SNE40_012128</name>
</gene>
<keyword evidence="1" id="KW-1133">Transmembrane helix</keyword>
<protein>
    <recommendedName>
        <fullName evidence="2">NXPE C-terminal domain-containing protein</fullName>
    </recommendedName>
</protein>
<evidence type="ECO:0000313" key="4">
    <source>
        <dbReference type="Proteomes" id="UP001347796"/>
    </source>
</evidence>
<dbReference type="InterPro" id="IPR057106">
    <property type="entry name" value="NXPE4_C"/>
</dbReference>